<sequence>MAACAVVMMTLASRTVEQAMEKTWGLQRRGFREIVVVDPDGRELGPAASIRRRRTRIERRPFTKDCDLDREVRSVPKPTGPKMAAVAPTADPAESPVGSSGAFPSMLRPTWSRCRVLVHLPGQVG</sequence>
<feature type="region of interest" description="Disordered" evidence="1">
    <location>
        <begin position="72"/>
        <end position="104"/>
    </location>
</feature>
<organism evidence="2 3">
    <name type="scientific">Methylobacterium planeticum</name>
    <dbReference type="NCBI Taxonomy" id="2615211"/>
    <lineage>
        <taxon>Bacteria</taxon>
        <taxon>Pseudomonadati</taxon>
        <taxon>Pseudomonadota</taxon>
        <taxon>Alphaproteobacteria</taxon>
        <taxon>Hyphomicrobiales</taxon>
        <taxon>Methylobacteriaceae</taxon>
        <taxon>Methylobacterium</taxon>
    </lineage>
</organism>
<proteinExistence type="predicted"/>
<evidence type="ECO:0000256" key="1">
    <source>
        <dbReference type="SAM" id="MobiDB-lite"/>
    </source>
</evidence>
<dbReference type="Proteomes" id="UP000441523">
    <property type="component" value="Unassembled WGS sequence"/>
</dbReference>
<gene>
    <name evidence="2" type="ORF">F6X51_16665</name>
</gene>
<evidence type="ECO:0000313" key="2">
    <source>
        <dbReference type="EMBL" id="KAB1072333.1"/>
    </source>
</evidence>
<comment type="caution">
    <text evidence="2">The sequence shown here is derived from an EMBL/GenBank/DDBJ whole genome shotgun (WGS) entry which is preliminary data.</text>
</comment>
<accession>A0A6N6MU92</accession>
<dbReference type="EMBL" id="VZZJ01000014">
    <property type="protein sequence ID" value="KAB1072333.1"/>
    <property type="molecule type" value="Genomic_DNA"/>
</dbReference>
<name>A0A6N6MU92_9HYPH</name>
<reference evidence="2 3" key="1">
    <citation type="submission" date="2019-09" db="EMBL/GenBank/DDBJ databases">
        <title>YIM 132548 draft genome.</title>
        <authorList>
            <person name="Jiang L."/>
        </authorList>
    </citation>
    <scope>NUCLEOTIDE SEQUENCE [LARGE SCALE GENOMIC DNA]</scope>
    <source>
        <strain evidence="2 3">YIM 132548</strain>
    </source>
</reference>
<dbReference type="AlphaFoldDB" id="A0A6N6MU92"/>
<keyword evidence="3" id="KW-1185">Reference proteome</keyword>
<protein>
    <submittedName>
        <fullName evidence="2">Uncharacterized protein</fullName>
    </submittedName>
</protein>
<evidence type="ECO:0000313" key="3">
    <source>
        <dbReference type="Proteomes" id="UP000441523"/>
    </source>
</evidence>